<dbReference type="RefSeq" id="WP_371149752.1">
    <property type="nucleotide sequence ID" value="NZ_JBFSOO010000001.1"/>
</dbReference>
<keyword evidence="2" id="KW-1185">Reference proteome</keyword>
<name>A0ABV4JMV3_9BACT</name>
<gene>
    <name evidence="1" type="ORF">AB2Z07_00810</name>
</gene>
<organism evidence="1 2">
    <name type="scientific">Halodesulfovibrio aestuarii</name>
    <dbReference type="NCBI Taxonomy" id="126333"/>
    <lineage>
        <taxon>Bacteria</taxon>
        <taxon>Pseudomonadati</taxon>
        <taxon>Thermodesulfobacteriota</taxon>
        <taxon>Desulfovibrionia</taxon>
        <taxon>Desulfovibrionales</taxon>
        <taxon>Desulfovibrionaceae</taxon>
        <taxon>Halodesulfovibrio</taxon>
    </lineage>
</organism>
<sequence length="148" mass="16413">MPVVPCQQCGTEFYVRPARYNAGKGKYCSRKCAGEAKLKNDTVSCPWCGKQFVKRAGQIYCSRSCGASANHAAHNRHGTEQNRCIVCEKKFTHGVSKHICSNACLVKHREGISNSGYTLFDDPWATGAIPPDKYAHELYRQPDPVLGF</sequence>
<protein>
    <submittedName>
        <fullName evidence="1">Uncharacterized protein</fullName>
    </submittedName>
</protein>
<accession>A0ABV4JMV3</accession>
<evidence type="ECO:0000313" key="1">
    <source>
        <dbReference type="EMBL" id="MEZ6852081.1"/>
    </source>
</evidence>
<evidence type="ECO:0000313" key="2">
    <source>
        <dbReference type="Proteomes" id="UP001568358"/>
    </source>
</evidence>
<comment type="caution">
    <text evidence="1">The sequence shown here is derived from an EMBL/GenBank/DDBJ whole genome shotgun (WGS) entry which is preliminary data.</text>
</comment>
<reference evidence="1 2" key="1">
    <citation type="submission" date="2024-07" db="EMBL/GenBank/DDBJ databases">
        <title>Active virus-host system and metabolic interactions in a Lokiarchaeon culture.</title>
        <authorList>
            <person name="Ponce Toledo R.I."/>
            <person name="Rodrigues Oliveira T."/>
            <person name="Schleper C."/>
        </authorList>
    </citation>
    <scope>NUCLEOTIDE SEQUENCE [LARGE SCALE GENOMIC DNA]</scope>
    <source>
        <strain evidence="1 2">B35</strain>
    </source>
</reference>
<proteinExistence type="predicted"/>
<dbReference type="Proteomes" id="UP001568358">
    <property type="component" value="Unassembled WGS sequence"/>
</dbReference>
<dbReference type="EMBL" id="JBFSOO010000001">
    <property type="protein sequence ID" value="MEZ6852081.1"/>
    <property type="molecule type" value="Genomic_DNA"/>
</dbReference>